<dbReference type="EMBL" id="JAHXZJ010002237">
    <property type="protein sequence ID" value="KAH0545690.1"/>
    <property type="molecule type" value="Genomic_DNA"/>
</dbReference>
<reference evidence="1 2" key="1">
    <citation type="journal article" date="2021" name="J. Hered.">
        <title>A chromosome-level genome assembly of the parasitoid wasp, Cotesia glomerata (Hymenoptera: Braconidae).</title>
        <authorList>
            <person name="Pinto B.J."/>
            <person name="Weis J.J."/>
            <person name="Gamble T."/>
            <person name="Ode P.J."/>
            <person name="Paul R."/>
            <person name="Zaspel J.M."/>
        </authorList>
    </citation>
    <scope>NUCLEOTIDE SEQUENCE [LARGE SCALE GENOMIC DNA]</scope>
    <source>
        <strain evidence="1">CgM1</strain>
    </source>
</reference>
<dbReference type="AlphaFoldDB" id="A0AAV7I3Y6"/>
<comment type="caution">
    <text evidence="1">The sequence shown here is derived from an EMBL/GenBank/DDBJ whole genome shotgun (WGS) entry which is preliminary data.</text>
</comment>
<name>A0AAV7I3Y6_COTGL</name>
<protein>
    <submittedName>
        <fullName evidence="1">Uncharacterized protein</fullName>
    </submittedName>
</protein>
<gene>
    <name evidence="1" type="ORF">KQX54_002396</name>
</gene>
<dbReference type="Proteomes" id="UP000826195">
    <property type="component" value="Unassembled WGS sequence"/>
</dbReference>
<keyword evidence="2" id="KW-1185">Reference proteome</keyword>
<sequence length="149" mass="16997">MEIPRLETLPCRRGPYMLAHTPGIHMDVQTHRRRFSLNFWSMSAIRFTSYVSALLGPWTNNSPHVLEEPQCLALAQIIIISTKVGEAKRHPPAKAKVRPGQAKWCLCACSRKILISGGLEPKTKTMLYMNRELSFLCFVLLFKEPSNHH</sequence>
<organism evidence="1 2">
    <name type="scientific">Cotesia glomerata</name>
    <name type="common">Lepidopteran parasitic wasp</name>
    <name type="synonym">Apanteles glomeratus</name>
    <dbReference type="NCBI Taxonomy" id="32391"/>
    <lineage>
        <taxon>Eukaryota</taxon>
        <taxon>Metazoa</taxon>
        <taxon>Ecdysozoa</taxon>
        <taxon>Arthropoda</taxon>
        <taxon>Hexapoda</taxon>
        <taxon>Insecta</taxon>
        <taxon>Pterygota</taxon>
        <taxon>Neoptera</taxon>
        <taxon>Endopterygota</taxon>
        <taxon>Hymenoptera</taxon>
        <taxon>Apocrita</taxon>
        <taxon>Ichneumonoidea</taxon>
        <taxon>Braconidae</taxon>
        <taxon>Microgastrinae</taxon>
        <taxon>Cotesia</taxon>
    </lineage>
</organism>
<accession>A0AAV7I3Y6</accession>
<evidence type="ECO:0000313" key="2">
    <source>
        <dbReference type="Proteomes" id="UP000826195"/>
    </source>
</evidence>
<proteinExistence type="predicted"/>
<evidence type="ECO:0000313" key="1">
    <source>
        <dbReference type="EMBL" id="KAH0545690.1"/>
    </source>
</evidence>